<keyword evidence="1 4" id="KW-0732">Signal</keyword>
<dbReference type="NCBIfam" id="TIGR01614">
    <property type="entry name" value="PME_inhib"/>
    <property type="match status" value="1"/>
</dbReference>
<dbReference type="PANTHER" id="PTHR36710:SF18">
    <property type="entry name" value="PECTINESTERASE INHIBITOR 5-RELATED"/>
    <property type="match status" value="1"/>
</dbReference>
<dbReference type="InterPro" id="IPR052421">
    <property type="entry name" value="PCW_Enzyme_Inhibitor"/>
</dbReference>
<dbReference type="AlphaFoldDB" id="A0A2N9HM24"/>
<dbReference type="Pfam" id="PF04043">
    <property type="entry name" value="PMEI"/>
    <property type="match status" value="1"/>
</dbReference>
<feature type="signal peptide" evidence="4">
    <location>
        <begin position="1"/>
        <end position="20"/>
    </location>
</feature>
<evidence type="ECO:0000259" key="5">
    <source>
        <dbReference type="SMART" id="SM00856"/>
    </source>
</evidence>
<gene>
    <name evidence="6" type="ORF">FSB_LOCUS40652</name>
</gene>
<dbReference type="SUPFAM" id="SSF101148">
    <property type="entry name" value="Plant invertase/pectin methylesterase inhibitor"/>
    <property type="match status" value="1"/>
</dbReference>
<dbReference type="PANTHER" id="PTHR36710">
    <property type="entry name" value="PECTINESTERASE INHIBITOR-LIKE"/>
    <property type="match status" value="1"/>
</dbReference>
<keyword evidence="2" id="KW-1015">Disulfide bond</keyword>
<evidence type="ECO:0000256" key="4">
    <source>
        <dbReference type="SAM" id="SignalP"/>
    </source>
</evidence>
<feature type="domain" description="Pectinesterase inhibitor" evidence="5">
    <location>
        <begin position="27"/>
        <end position="171"/>
    </location>
</feature>
<dbReference type="InterPro" id="IPR035513">
    <property type="entry name" value="Invertase/methylesterase_inhib"/>
</dbReference>
<comment type="similarity">
    <text evidence="3">Belongs to the PMEI family.</text>
</comment>
<evidence type="ECO:0000256" key="3">
    <source>
        <dbReference type="ARBA" id="ARBA00038471"/>
    </source>
</evidence>
<name>A0A2N9HM24_FAGSY</name>
<feature type="chain" id="PRO_5014873570" description="Pectinesterase inhibitor domain-containing protein" evidence="4">
    <location>
        <begin position="21"/>
        <end position="180"/>
    </location>
</feature>
<evidence type="ECO:0000313" key="6">
    <source>
        <dbReference type="EMBL" id="SPD12770.1"/>
    </source>
</evidence>
<evidence type="ECO:0000256" key="2">
    <source>
        <dbReference type="ARBA" id="ARBA00023157"/>
    </source>
</evidence>
<dbReference type="InterPro" id="IPR006501">
    <property type="entry name" value="Pectinesterase_inhib_dom"/>
</dbReference>
<organism evidence="6">
    <name type="scientific">Fagus sylvatica</name>
    <name type="common">Beechnut</name>
    <dbReference type="NCBI Taxonomy" id="28930"/>
    <lineage>
        <taxon>Eukaryota</taxon>
        <taxon>Viridiplantae</taxon>
        <taxon>Streptophyta</taxon>
        <taxon>Embryophyta</taxon>
        <taxon>Tracheophyta</taxon>
        <taxon>Spermatophyta</taxon>
        <taxon>Magnoliopsida</taxon>
        <taxon>eudicotyledons</taxon>
        <taxon>Gunneridae</taxon>
        <taxon>Pentapetalae</taxon>
        <taxon>rosids</taxon>
        <taxon>fabids</taxon>
        <taxon>Fagales</taxon>
        <taxon>Fagaceae</taxon>
        <taxon>Fagus</taxon>
    </lineage>
</organism>
<sequence>MACTSKILVLLVPMFLGLIAEPNLVNGDATLINDVCNKTISLDYCHKCFDMYGPSAQEGLIALGRTSINYGSYQCDHVLSSLIDFVGNTTNQELKSAFMDCASKYHSANEAVTNALFDWQDASYTNASNQITVALQYSRDCGVELQGYNPSLALADGINTFEGFCEASDGVLKQIAGSSL</sequence>
<proteinExistence type="inferred from homology"/>
<dbReference type="GO" id="GO:0004857">
    <property type="term" value="F:enzyme inhibitor activity"/>
    <property type="evidence" value="ECO:0007669"/>
    <property type="project" value="InterPro"/>
</dbReference>
<accession>A0A2N9HM24</accession>
<dbReference type="SMART" id="SM00856">
    <property type="entry name" value="PMEI"/>
    <property type="match status" value="1"/>
</dbReference>
<reference evidence="6" key="1">
    <citation type="submission" date="2018-02" db="EMBL/GenBank/DDBJ databases">
        <authorList>
            <person name="Cohen D.B."/>
            <person name="Kent A.D."/>
        </authorList>
    </citation>
    <scope>NUCLEOTIDE SEQUENCE</scope>
</reference>
<evidence type="ECO:0000256" key="1">
    <source>
        <dbReference type="ARBA" id="ARBA00022729"/>
    </source>
</evidence>
<protein>
    <recommendedName>
        <fullName evidence="5">Pectinesterase inhibitor domain-containing protein</fullName>
    </recommendedName>
</protein>
<dbReference type="EMBL" id="OIVN01003668">
    <property type="protein sequence ID" value="SPD12770.1"/>
    <property type="molecule type" value="Genomic_DNA"/>
</dbReference>
<dbReference type="Gene3D" id="1.20.140.40">
    <property type="entry name" value="Invertase/pectin methylesterase inhibitor family protein"/>
    <property type="match status" value="1"/>
</dbReference>